<evidence type="ECO:0000256" key="3">
    <source>
        <dbReference type="ARBA" id="ARBA00022741"/>
    </source>
</evidence>
<name>A0ABT1WDG2_9BURK</name>
<dbReference type="InterPro" id="IPR011009">
    <property type="entry name" value="Kinase-like_dom_sf"/>
</dbReference>
<dbReference type="CDD" id="cd13970">
    <property type="entry name" value="ABC1_ADCK3"/>
    <property type="match status" value="1"/>
</dbReference>
<feature type="domain" description="ABC1 atypical kinase-like" evidence="5">
    <location>
        <begin position="114"/>
        <end position="346"/>
    </location>
</feature>
<evidence type="ECO:0000256" key="4">
    <source>
        <dbReference type="ARBA" id="ARBA00022840"/>
    </source>
</evidence>
<keyword evidence="4" id="KW-0067">ATP-binding</keyword>
<comment type="caution">
    <text evidence="6">The sequence shown here is derived from an EMBL/GenBank/DDBJ whole genome shotgun (WGS) entry which is preliminary data.</text>
</comment>
<dbReference type="Pfam" id="PF03109">
    <property type="entry name" value="ABC1"/>
    <property type="match status" value="1"/>
</dbReference>
<evidence type="ECO:0000256" key="1">
    <source>
        <dbReference type="ARBA" id="ARBA00009670"/>
    </source>
</evidence>
<keyword evidence="2" id="KW-0808">Transferase</keyword>
<accession>A0ABT1WDG2</accession>
<dbReference type="GO" id="GO:0016301">
    <property type="term" value="F:kinase activity"/>
    <property type="evidence" value="ECO:0007669"/>
    <property type="project" value="UniProtKB-KW"/>
</dbReference>
<keyword evidence="6" id="KW-0418">Kinase</keyword>
<evidence type="ECO:0000313" key="7">
    <source>
        <dbReference type="Proteomes" id="UP001204142"/>
    </source>
</evidence>
<dbReference type="PANTHER" id="PTHR43851">
    <property type="match status" value="1"/>
</dbReference>
<dbReference type="InterPro" id="IPR034646">
    <property type="entry name" value="ADCK3_dom"/>
</dbReference>
<organism evidence="6 7">
    <name type="scientific">Limnobacter humi</name>
    <dbReference type="NCBI Taxonomy" id="1778671"/>
    <lineage>
        <taxon>Bacteria</taxon>
        <taxon>Pseudomonadati</taxon>
        <taxon>Pseudomonadota</taxon>
        <taxon>Betaproteobacteria</taxon>
        <taxon>Burkholderiales</taxon>
        <taxon>Burkholderiaceae</taxon>
        <taxon>Limnobacter</taxon>
    </lineage>
</organism>
<dbReference type="InterPro" id="IPR004147">
    <property type="entry name" value="ABC1_dom"/>
</dbReference>
<keyword evidence="3" id="KW-0547">Nucleotide-binding</keyword>
<comment type="similarity">
    <text evidence="1">Belongs to the protein kinase superfamily. ADCK protein kinase family.</text>
</comment>
<dbReference type="PANTHER" id="PTHR43851:SF3">
    <property type="entry name" value="COENZYME Q8"/>
    <property type="match status" value="1"/>
</dbReference>
<sequence length="459" mass="50619">MMQLGAFDQAQQIVMGKSSNAGDGKAVPSGRLARLSKFGALATTVAGSVVKNGTKQLVQGKRPKLSDLLLTPKNAMRVANQLAQLRGAAMKLGQLISMDAGDILPPQLADILARLRSDAHHMPKAQLYQMLSQEWGDNWQSRVARFDENPVAAASIGQVHRAISLDGQPLAVKIQYPGVRESIDSDIDNVASILRFTGLVPDTLDIRELLQEAKKQLHEEADYQREADCLEQFRMAMGDWPHCAIPGIHRDLSTRRILAMDFVEGEPIESLTTAPQSVRDGVLSTLFTLMFCELFHMRLMQTDPNFANYLARPTTQTVVLLDFGATRPFTPELVAGYQAVVAAALAGSRPGLEAAALQIGYFDDTTQRHHRELVLDLMELACEPLCSAEAYDFGQANLAERLRDKGLRLAEDWQFWHTPPVDCLFLHRKMGGLFLLATRLKARVNIQRCLQTAAGVNAP</sequence>
<protein>
    <submittedName>
        <fullName evidence="6">AarF/ABC1/UbiB kinase family protein</fullName>
    </submittedName>
</protein>
<keyword evidence="7" id="KW-1185">Reference proteome</keyword>
<evidence type="ECO:0000256" key="2">
    <source>
        <dbReference type="ARBA" id="ARBA00022679"/>
    </source>
</evidence>
<evidence type="ECO:0000313" key="6">
    <source>
        <dbReference type="EMBL" id="MCQ8895564.1"/>
    </source>
</evidence>
<dbReference type="RefSeq" id="WP_256763247.1">
    <property type="nucleotide sequence ID" value="NZ_JANIGO010000001.1"/>
</dbReference>
<dbReference type="SUPFAM" id="SSF56112">
    <property type="entry name" value="Protein kinase-like (PK-like)"/>
    <property type="match status" value="1"/>
</dbReference>
<proteinExistence type="inferred from homology"/>
<reference evidence="6 7" key="1">
    <citation type="submission" date="2022-07" db="EMBL/GenBank/DDBJ databases">
        <authorList>
            <person name="Xamxidin M."/>
            <person name="Wu M."/>
        </authorList>
    </citation>
    <scope>NUCLEOTIDE SEQUENCE [LARGE SCALE GENOMIC DNA]</scope>
    <source>
        <strain evidence="6 7">NBRC 111650</strain>
    </source>
</reference>
<evidence type="ECO:0000259" key="5">
    <source>
        <dbReference type="Pfam" id="PF03109"/>
    </source>
</evidence>
<gene>
    <name evidence="6" type="ORF">NQT62_03795</name>
</gene>
<dbReference type="EMBL" id="JANIGO010000001">
    <property type="protein sequence ID" value="MCQ8895564.1"/>
    <property type="molecule type" value="Genomic_DNA"/>
</dbReference>
<dbReference type="Proteomes" id="UP001204142">
    <property type="component" value="Unassembled WGS sequence"/>
</dbReference>
<dbReference type="InterPro" id="IPR051409">
    <property type="entry name" value="Atypical_kinase_ADCK"/>
</dbReference>